<reference evidence="2" key="1">
    <citation type="submission" date="2022-08" db="EMBL/GenBank/DDBJ databases">
        <authorList>
            <person name="Kallberg Y."/>
            <person name="Tangrot J."/>
            <person name="Rosling A."/>
        </authorList>
    </citation>
    <scope>NUCLEOTIDE SEQUENCE</scope>
    <source>
        <strain evidence="2">Wild A</strain>
    </source>
</reference>
<accession>A0A9W4TAV5</accession>
<feature type="non-terminal residue" evidence="2">
    <location>
        <position position="1"/>
    </location>
</feature>
<dbReference type="Proteomes" id="UP001153678">
    <property type="component" value="Unassembled WGS sequence"/>
</dbReference>
<feature type="region of interest" description="Disordered" evidence="1">
    <location>
        <begin position="1"/>
        <end position="24"/>
    </location>
</feature>
<gene>
    <name evidence="2" type="ORF">FWILDA_LOCUS18644</name>
</gene>
<protein>
    <submittedName>
        <fullName evidence="2">15297_t:CDS:1</fullName>
    </submittedName>
</protein>
<feature type="region of interest" description="Disordered" evidence="1">
    <location>
        <begin position="46"/>
        <end position="83"/>
    </location>
</feature>
<keyword evidence="3" id="KW-1185">Reference proteome</keyword>
<comment type="caution">
    <text evidence="2">The sequence shown here is derived from an EMBL/GenBank/DDBJ whole genome shotgun (WGS) entry which is preliminary data.</text>
</comment>
<sequence length="83" mass="9063">LKVDNNYNNGNSTPRPSDLSNSSKDMNVLKKIIKSNLKSFLQVASTGGSKKVSPISTPKVSPPKSFSEKSDQEKIDINEIPIM</sequence>
<proteinExistence type="predicted"/>
<evidence type="ECO:0000313" key="2">
    <source>
        <dbReference type="EMBL" id="CAI2198582.1"/>
    </source>
</evidence>
<evidence type="ECO:0000313" key="3">
    <source>
        <dbReference type="Proteomes" id="UP001153678"/>
    </source>
</evidence>
<feature type="compositionally biased region" description="Basic and acidic residues" evidence="1">
    <location>
        <begin position="66"/>
        <end position="77"/>
    </location>
</feature>
<name>A0A9W4TAV5_9GLOM</name>
<evidence type="ECO:0000256" key="1">
    <source>
        <dbReference type="SAM" id="MobiDB-lite"/>
    </source>
</evidence>
<feature type="non-terminal residue" evidence="2">
    <location>
        <position position="83"/>
    </location>
</feature>
<dbReference type="AlphaFoldDB" id="A0A9W4TAV5"/>
<feature type="compositionally biased region" description="Polar residues" evidence="1">
    <location>
        <begin position="46"/>
        <end position="59"/>
    </location>
</feature>
<organism evidence="2 3">
    <name type="scientific">Funneliformis geosporum</name>
    <dbReference type="NCBI Taxonomy" id="1117311"/>
    <lineage>
        <taxon>Eukaryota</taxon>
        <taxon>Fungi</taxon>
        <taxon>Fungi incertae sedis</taxon>
        <taxon>Mucoromycota</taxon>
        <taxon>Glomeromycotina</taxon>
        <taxon>Glomeromycetes</taxon>
        <taxon>Glomerales</taxon>
        <taxon>Glomeraceae</taxon>
        <taxon>Funneliformis</taxon>
    </lineage>
</organism>
<dbReference type="EMBL" id="CAMKVN010019000">
    <property type="protein sequence ID" value="CAI2198582.1"/>
    <property type="molecule type" value="Genomic_DNA"/>
</dbReference>
<dbReference type="OrthoDB" id="341486at2759"/>